<dbReference type="GO" id="GO:0003723">
    <property type="term" value="F:RNA binding"/>
    <property type="evidence" value="ECO:0007669"/>
    <property type="project" value="InterPro"/>
</dbReference>
<comment type="caution">
    <text evidence="8">The sequence shown here is derived from an EMBL/GenBank/DDBJ whole genome shotgun (WGS) entry which is preliminary data.</text>
</comment>
<dbReference type="HAMAP" id="MF_01885">
    <property type="entry name" value="tRNA_methyltr_TrmL"/>
    <property type="match status" value="1"/>
</dbReference>
<dbReference type="PANTHER" id="PTHR42971">
    <property type="entry name" value="TRNA (CYTIDINE(34)-2'-O)-METHYLTRANSFERASE"/>
    <property type="match status" value="1"/>
</dbReference>
<dbReference type="EC" id="2.1.1.207" evidence="6"/>
<dbReference type="AlphaFoldDB" id="A0A3M0CQL0"/>
<sequence>MGTGLVGPWRRGKNLSYHPVEKALYAEYSEHIKTSLAKMTSTFLPSAPMDIALYQPDMPPNTGTLLRLGACMGCPVHVIEPCGFPFSQRALRRYAMDYGDQVQLRRHDDWIAFERWRTGAAKRLVLLTTKAPLSYGHFSYQTDDVLMVGRESAGVPEDVHAAADARVRIPMIPAVRSLNVAISLAMVLGEALRQTGEFPNDQETQS</sequence>
<accession>A0A3M0CQL0</accession>
<keyword evidence="9" id="KW-1185">Reference proteome</keyword>
<keyword evidence="5 6" id="KW-0819">tRNA processing</keyword>
<evidence type="ECO:0000256" key="5">
    <source>
        <dbReference type="ARBA" id="ARBA00022694"/>
    </source>
</evidence>
<proteinExistence type="inferred from homology"/>
<dbReference type="Gene3D" id="3.40.1280.10">
    <property type="match status" value="1"/>
</dbReference>
<dbReference type="InterPro" id="IPR001537">
    <property type="entry name" value="SpoU_MeTrfase"/>
</dbReference>
<evidence type="ECO:0000313" key="8">
    <source>
        <dbReference type="EMBL" id="RMB11772.1"/>
    </source>
</evidence>
<dbReference type="Pfam" id="PF00588">
    <property type="entry name" value="SpoU_methylase"/>
    <property type="match status" value="1"/>
</dbReference>
<keyword evidence="3 6" id="KW-0808">Transferase</keyword>
<feature type="binding site" evidence="6">
    <location>
        <position position="177"/>
    </location>
    <ligand>
        <name>S-adenosyl-L-methionine</name>
        <dbReference type="ChEBI" id="CHEBI:59789"/>
    </ligand>
</feature>
<keyword evidence="2 6" id="KW-0489">Methyltransferase</keyword>
<dbReference type="InParanoid" id="A0A3M0CQL0"/>
<evidence type="ECO:0000256" key="1">
    <source>
        <dbReference type="ARBA" id="ARBA00022490"/>
    </source>
</evidence>
<keyword evidence="1 6" id="KW-0963">Cytoplasm</keyword>
<dbReference type="InterPro" id="IPR029028">
    <property type="entry name" value="Alpha/beta_knot_MTases"/>
</dbReference>
<reference evidence="8 9" key="1">
    <citation type="submission" date="2018-10" db="EMBL/GenBank/DDBJ databases">
        <title>Genomic Encyclopedia of Archaeal and Bacterial Type Strains, Phase II (KMG-II): from individual species to whole genera.</title>
        <authorList>
            <person name="Goeker M."/>
        </authorList>
    </citation>
    <scope>NUCLEOTIDE SEQUENCE [LARGE SCALE GENOMIC DNA]</scope>
    <source>
        <strain evidence="8 9">DSM 25217</strain>
    </source>
</reference>
<dbReference type="GO" id="GO:0141098">
    <property type="term" value="F:tRNA (cytidine(34)-2'-O)-methyltransferase activity"/>
    <property type="evidence" value="ECO:0007669"/>
    <property type="project" value="RHEA"/>
</dbReference>
<dbReference type="GO" id="GO:0005737">
    <property type="term" value="C:cytoplasm"/>
    <property type="evidence" value="ECO:0007669"/>
    <property type="project" value="UniProtKB-SubCell"/>
</dbReference>
<organism evidence="8 9">
    <name type="scientific">Eilatimonas milleporae</name>
    <dbReference type="NCBI Taxonomy" id="911205"/>
    <lineage>
        <taxon>Bacteria</taxon>
        <taxon>Pseudomonadati</taxon>
        <taxon>Pseudomonadota</taxon>
        <taxon>Alphaproteobacteria</taxon>
        <taxon>Kordiimonadales</taxon>
        <taxon>Kordiimonadaceae</taxon>
        <taxon>Eilatimonas</taxon>
    </lineage>
</organism>
<dbReference type="CDD" id="cd18094">
    <property type="entry name" value="SpoU-like_TrmL"/>
    <property type="match status" value="1"/>
</dbReference>
<feature type="binding site" evidence="6">
    <location>
        <position position="169"/>
    </location>
    <ligand>
        <name>S-adenosyl-L-methionine</name>
        <dbReference type="ChEBI" id="CHEBI:59789"/>
    </ligand>
</feature>
<comment type="catalytic activity">
    <reaction evidence="6">
        <text>5-carboxymethylaminomethyluridine(34) in tRNA(Leu) + S-adenosyl-L-methionine = 5-carboxymethylaminomethyl-2'-O-methyluridine(34) in tRNA(Leu) + S-adenosyl-L-homocysteine + H(+)</text>
        <dbReference type="Rhea" id="RHEA:43088"/>
        <dbReference type="Rhea" id="RHEA-COMP:10333"/>
        <dbReference type="Rhea" id="RHEA-COMP:10334"/>
        <dbReference type="ChEBI" id="CHEBI:15378"/>
        <dbReference type="ChEBI" id="CHEBI:57856"/>
        <dbReference type="ChEBI" id="CHEBI:59789"/>
        <dbReference type="ChEBI" id="CHEBI:74508"/>
        <dbReference type="ChEBI" id="CHEBI:74511"/>
        <dbReference type="EC" id="2.1.1.207"/>
    </reaction>
</comment>
<dbReference type="Proteomes" id="UP000271227">
    <property type="component" value="Unassembled WGS sequence"/>
</dbReference>
<comment type="subunit">
    <text evidence="6">Homodimer.</text>
</comment>
<feature type="domain" description="tRNA/rRNA methyltransferase SpoU type" evidence="7">
    <location>
        <begin position="50"/>
        <end position="188"/>
    </location>
</feature>
<evidence type="ECO:0000256" key="2">
    <source>
        <dbReference type="ARBA" id="ARBA00022603"/>
    </source>
</evidence>
<evidence type="ECO:0000256" key="6">
    <source>
        <dbReference type="HAMAP-Rule" id="MF_01885"/>
    </source>
</evidence>
<comment type="function">
    <text evidence="6">Methylates the ribose at the nucleotide 34 wobble position in the two leucyl isoacceptors tRNA(Leu)(CmAA) and tRNA(Leu)(cmnm5UmAA). Catalyzes the methyl transfer from S-adenosyl-L-methionine to the 2'-OH of the wobble nucleotide.</text>
</comment>
<evidence type="ECO:0000256" key="4">
    <source>
        <dbReference type="ARBA" id="ARBA00022691"/>
    </source>
</evidence>
<comment type="catalytic activity">
    <reaction evidence="6">
        <text>cytidine(34) in tRNA + S-adenosyl-L-methionine = 2'-O-methylcytidine(34) in tRNA + S-adenosyl-L-homocysteine + H(+)</text>
        <dbReference type="Rhea" id="RHEA:43084"/>
        <dbReference type="Rhea" id="RHEA-COMP:10331"/>
        <dbReference type="Rhea" id="RHEA-COMP:10332"/>
        <dbReference type="ChEBI" id="CHEBI:15378"/>
        <dbReference type="ChEBI" id="CHEBI:57856"/>
        <dbReference type="ChEBI" id="CHEBI:59789"/>
        <dbReference type="ChEBI" id="CHEBI:74495"/>
        <dbReference type="ChEBI" id="CHEBI:82748"/>
        <dbReference type="EC" id="2.1.1.207"/>
    </reaction>
</comment>
<evidence type="ECO:0000313" key="9">
    <source>
        <dbReference type="Proteomes" id="UP000271227"/>
    </source>
</evidence>
<comment type="subcellular location">
    <subcellularLocation>
        <location evidence="6">Cytoplasm</location>
    </subcellularLocation>
</comment>
<feature type="binding site" evidence="6">
    <location>
        <position position="127"/>
    </location>
    <ligand>
        <name>S-adenosyl-L-methionine</name>
        <dbReference type="ChEBI" id="CHEBI:59789"/>
    </ligand>
</feature>
<dbReference type="GO" id="GO:0002130">
    <property type="term" value="P:wobble position ribose methylation"/>
    <property type="evidence" value="ECO:0007669"/>
    <property type="project" value="TreeGrafter"/>
</dbReference>
<name>A0A3M0CQL0_9PROT</name>
<gene>
    <name evidence="6" type="primary">trmL</name>
    <name evidence="8" type="ORF">BXY39_0255</name>
</gene>
<evidence type="ECO:0000259" key="7">
    <source>
        <dbReference type="Pfam" id="PF00588"/>
    </source>
</evidence>
<dbReference type="InterPro" id="IPR029026">
    <property type="entry name" value="tRNA_m1G_MTases_N"/>
</dbReference>
<keyword evidence="4 6" id="KW-0949">S-adenosyl-L-methionine</keyword>
<dbReference type="GO" id="GO:0141102">
    <property type="term" value="F:tRNA (5-carboxymethylaminomethyluridine(34)-2'-O)-methyltransferase activity"/>
    <property type="evidence" value="ECO:0007669"/>
    <property type="project" value="RHEA"/>
</dbReference>
<dbReference type="EMBL" id="REFR01000009">
    <property type="protein sequence ID" value="RMB11772.1"/>
    <property type="molecule type" value="Genomic_DNA"/>
</dbReference>
<dbReference type="SUPFAM" id="SSF75217">
    <property type="entry name" value="alpha/beta knot"/>
    <property type="match status" value="1"/>
</dbReference>
<dbReference type="PANTHER" id="PTHR42971:SF1">
    <property type="entry name" value="TRNA (CYTIDINE(34)-2'-O)-METHYLTRANSFERASE"/>
    <property type="match status" value="1"/>
</dbReference>
<evidence type="ECO:0000256" key="3">
    <source>
        <dbReference type="ARBA" id="ARBA00022679"/>
    </source>
</evidence>
<protein>
    <recommendedName>
        <fullName evidence="6">tRNA (cytidine(34)-2'-O)-methyltransferase</fullName>
        <ecNumber evidence="6">2.1.1.207</ecNumber>
    </recommendedName>
    <alternativeName>
        <fullName evidence="6">tRNA (cytidine/uridine-2'-O-)-methyltransferase TrmL</fullName>
    </alternativeName>
</protein>
<dbReference type="FunCoup" id="A0A3M0CQL0">
    <property type="interactions" value="247"/>
</dbReference>
<feature type="binding site" evidence="6">
    <location>
        <position position="149"/>
    </location>
    <ligand>
        <name>S-adenosyl-L-methionine</name>
        <dbReference type="ChEBI" id="CHEBI:59789"/>
    </ligand>
</feature>
<dbReference type="InterPro" id="IPR016914">
    <property type="entry name" value="TrmL"/>
</dbReference>
<comment type="similarity">
    <text evidence="6">Belongs to the class IV-like SAM-binding methyltransferase superfamily. RNA methyltransferase TrmH family. TrmL subfamily.</text>
</comment>